<dbReference type="SMART" id="SM00563">
    <property type="entry name" value="PlsC"/>
    <property type="match status" value="1"/>
</dbReference>
<reference evidence="4" key="1">
    <citation type="submission" date="2020-06" db="EMBL/GenBank/DDBJ databases">
        <title>Thalassolituus marinus alknpb1M-1, a hydrocarbon-degrading bacterium isolated from the deep-sea overlying water using an in-situ strategy from the South China Sea basin.</title>
        <authorList>
            <person name="Dong C."/>
            <person name="Chen Y."/>
            <person name="Shao Z."/>
        </authorList>
    </citation>
    <scope>NUCLEOTIDE SEQUENCE [LARGE SCALE GENOMIC DNA]</scope>
    <source>
        <strain evidence="4">alknpb1M-1</strain>
    </source>
</reference>
<sequence length="311" mass="35586">MSKAELHSAGKPSFLTTCAGIISSLALLIHTVFLGVFLYAFILLRIILPARQAQQLANPVITAIASLWLAGILWWLNNVHRVRWDIRGLSRQGKKDWYLLSANHQSWVDIFVLYQIYHGKVPLLKFFIKKELAYVPIVGQAWWALDFPFMRRYSKQFLAKHPEKAGDDLKETQKACEKFSLTPTSVMNFLEGTRFTVAKHRDQQSPFKHLLKPKAGGLAFAIQALGDKFSALTNVTIYYPQGIPSFWDMMCGRFKHAVVQIEELPIPAHFCKGDYQNDDALRLEIQQWVTEIWLKKDEQLSDLAGQKAEPL</sequence>
<keyword evidence="1" id="KW-1133">Transmembrane helix</keyword>
<feature type="transmembrane region" description="Helical" evidence="1">
    <location>
        <begin position="56"/>
        <end position="76"/>
    </location>
</feature>
<feature type="transmembrane region" description="Helical" evidence="1">
    <location>
        <begin position="21"/>
        <end position="44"/>
    </location>
</feature>
<keyword evidence="3" id="KW-0012">Acyltransferase</keyword>
<evidence type="ECO:0000256" key="1">
    <source>
        <dbReference type="SAM" id="Phobius"/>
    </source>
</evidence>
<evidence type="ECO:0000259" key="2">
    <source>
        <dbReference type="SMART" id="SM00563"/>
    </source>
</evidence>
<gene>
    <name evidence="3" type="ORF">HUF19_09575</name>
</gene>
<dbReference type="InterPro" id="IPR002123">
    <property type="entry name" value="Plipid/glycerol_acylTrfase"/>
</dbReference>
<protein>
    <submittedName>
        <fullName evidence="3">Acyltransferase</fullName>
    </submittedName>
</protein>
<keyword evidence="4" id="KW-1185">Reference proteome</keyword>
<keyword evidence="1" id="KW-0472">Membrane</keyword>
<organism evidence="3 4">
    <name type="scientific">Thalassolituus hydrocarboniclasticus</name>
    <dbReference type="NCBI Taxonomy" id="2742796"/>
    <lineage>
        <taxon>Bacteria</taxon>
        <taxon>Pseudomonadati</taxon>
        <taxon>Pseudomonadota</taxon>
        <taxon>Gammaproteobacteria</taxon>
        <taxon>Oceanospirillales</taxon>
        <taxon>Oceanospirillaceae</taxon>
        <taxon>Thalassolituus</taxon>
    </lineage>
</organism>
<dbReference type="EMBL" id="CP054475">
    <property type="protein sequence ID" value="UXD87663.1"/>
    <property type="molecule type" value="Genomic_DNA"/>
</dbReference>
<dbReference type="CDD" id="cd07990">
    <property type="entry name" value="LPLAT_LCLAT1-like"/>
    <property type="match status" value="1"/>
</dbReference>
<dbReference type="NCBIfam" id="NF010621">
    <property type="entry name" value="PRK14014.1"/>
    <property type="match status" value="1"/>
</dbReference>
<feature type="domain" description="Phospholipid/glycerol acyltransferase" evidence="2">
    <location>
        <begin position="98"/>
        <end position="240"/>
    </location>
</feature>
<dbReference type="PANTHER" id="PTHR10983:SF16">
    <property type="entry name" value="LYSOCARDIOLIPIN ACYLTRANSFERASE 1"/>
    <property type="match status" value="1"/>
</dbReference>
<name>A0ABY6AAN9_9GAMM</name>
<dbReference type="GO" id="GO:0016746">
    <property type="term" value="F:acyltransferase activity"/>
    <property type="evidence" value="ECO:0007669"/>
    <property type="project" value="UniProtKB-KW"/>
</dbReference>
<accession>A0ABY6AAN9</accession>
<dbReference type="Proteomes" id="UP001065322">
    <property type="component" value="Chromosome"/>
</dbReference>
<keyword evidence="3" id="KW-0808">Transferase</keyword>
<dbReference type="PANTHER" id="PTHR10983">
    <property type="entry name" value="1-ACYLGLYCEROL-3-PHOSPHATE ACYLTRANSFERASE-RELATED"/>
    <property type="match status" value="1"/>
</dbReference>
<proteinExistence type="predicted"/>
<dbReference type="RefSeq" id="WP_260996449.1">
    <property type="nucleotide sequence ID" value="NZ_CP054475.1"/>
</dbReference>
<evidence type="ECO:0000313" key="4">
    <source>
        <dbReference type="Proteomes" id="UP001065322"/>
    </source>
</evidence>
<dbReference type="Pfam" id="PF01553">
    <property type="entry name" value="Acyltransferase"/>
    <property type="match status" value="1"/>
</dbReference>
<evidence type="ECO:0000313" key="3">
    <source>
        <dbReference type="EMBL" id="UXD87663.1"/>
    </source>
</evidence>
<dbReference type="SUPFAM" id="SSF69593">
    <property type="entry name" value="Glycerol-3-phosphate (1)-acyltransferase"/>
    <property type="match status" value="1"/>
</dbReference>
<keyword evidence="1" id="KW-0812">Transmembrane</keyword>